<name>A0A6N2KHH8_SALVM</name>
<keyword evidence="6" id="KW-0433">Leucine-rich repeat</keyword>
<dbReference type="GO" id="GO:0016020">
    <property type="term" value="C:membrane"/>
    <property type="evidence" value="ECO:0007669"/>
    <property type="project" value="UniProtKB-SubCell"/>
</dbReference>
<dbReference type="InterPro" id="IPR000182">
    <property type="entry name" value="GNAT_dom"/>
</dbReference>
<dbReference type="PANTHER" id="PTHR45974">
    <property type="entry name" value="RECEPTOR-LIKE PROTEIN 55"/>
    <property type="match status" value="1"/>
</dbReference>
<dbReference type="InterPro" id="IPR011009">
    <property type="entry name" value="Kinase-like_dom_sf"/>
</dbReference>
<feature type="binding site" evidence="19">
    <location>
        <position position="866"/>
    </location>
    <ligand>
        <name>ATP</name>
        <dbReference type="ChEBI" id="CHEBI:30616"/>
    </ligand>
</feature>
<dbReference type="PROSITE" id="PS00108">
    <property type="entry name" value="PROTEIN_KINASE_ST"/>
    <property type="match status" value="2"/>
</dbReference>
<dbReference type="SMART" id="SM00220">
    <property type="entry name" value="S_TKc"/>
    <property type="match status" value="2"/>
</dbReference>
<dbReference type="InterPro" id="IPR016181">
    <property type="entry name" value="Acyl_CoA_acyltransferase"/>
</dbReference>
<dbReference type="FunFam" id="3.80.10.10:FF:000041">
    <property type="entry name" value="LRR receptor-like serine/threonine-protein kinase ERECTA"/>
    <property type="match status" value="1"/>
</dbReference>
<dbReference type="InterPro" id="IPR000719">
    <property type="entry name" value="Prot_kinase_dom"/>
</dbReference>
<evidence type="ECO:0000256" key="5">
    <source>
        <dbReference type="ARBA" id="ARBA00022527"/>
    </source>
</evidence>
<comment type="similarity">
    <text evidence="3">Belongs to the acetyltransferase family.</text>
</comment>
<comment type="similarity">
    <text evidence="2">Belongs to the protein kinase superfamily. Ser/Thr protein kinase family.</text>
</comment>
<dbReference type="Pfam" id="PF08263">
    <property type="entry name" value="LRRNT_2"/>
    <property type="match status" value="1"/>
</dbReference>
<keyword evidence="9 21" id="KW-0732">Signal</keyword>
<evidence type="ECO:0000259" key="22">
    <source>
        <dbReference type="PROSITE" id="PS50011"/>
    </source>
</evidence>
<evidence type="ECO:0000256" key="19">
    <source>
        <dbReference type="PROSITE-ProRule" id="PRU10141"/>
    </source>
</evidence>
<accession>A0A6N2KHH8</accession>
<evidence type="ECO:0000256" key="2">
    <source>
        <dbReference type="ARBA" id="ARBA00008684"/>
    </source>
</evidence>
<gene>
    <name evidence="24" type="ORF">SVIM_LOCUS46121</name>
</gene>
<keyword evidence="13 19" id="KW-0067">ATP-binding</keyword>
<evidence type="ECO:0000256" key="12">
    <source>
        <dbReference type="ARBA" id="ARBA00022777"/>
    </source>
</evidence>
<feature type="transmembrane region" description="Helical" evidence="20">
    <location>
        <begin position="1399"/>
        <end position="1424"/>
    </location>
</feature>
<evidence type="ECO:0000256" key="8">
    <source>
        <dbReference type="ARBA" id="ARBA00022692"/>
    </source>
</evidence>
<dbReference type="CDD" id="cd14066">
    <property type="entry name" value="STKc_IRAK"/>
    <property type="match status" value="1"/>
</dbReference>
<evidence type="ECO:0000256" key="4">
    <source>
        <dbReference type="ARBA" id="ARBA00012513"/>
    </source>
</evidence>
<dbReference type="InterPro" id="IPR008271">
    <property type="entry name" value="Ser/Thr_kinase_AS"/>
</dbReference>
<evidence type="ECO:0000256" key="6">
    <source>
        <dbReference type="ARBA" id="ARBA00022614"/>
    </source>
</evidence>
<evidence type="ECO:0000256" key="11">
    <source>
        <dbReference type="ARBA" id="ARBA00022741"/>
    </source>
</evidence>
<dbReference type="InterPro" id="IPR013210">
    <property type="entry name" value="LRR_N_plant-typ"/>
</dbReference>
<dbReference type="GO" id="GO:0005524">
    <property type="term" value="F:ATP binding"/>
    <property type="evidence" value="ECO:0007669"/>
    <property type="project" value="UniProtKB-UniRule"/>
</dbReference>
<comment type="subcellular location">
    <subcellularLocation>
        <location evidence="1">Membrane</location>
        <topology evidence="1">Single-pass type I membrane protein</topology>
    </subcellularLocation>
</comment>
<dbReference type="Gene3D" id="3.80.10.10">
    <property type="entry name" value="Ribonuclease Inhibitor"/>
    <property type="match status" value="3"/>
</dbReference>
<keyword evidence="5" id="KW-0723">Serine/threonine-protein kinase</keyword>
<feature type="domain" description="Protein kinase" evidence="22">
    <location>
        <begin position="1465"/>
        <end position="1736"/>
    </location>
</feature>
<dbReference type="Gene3D" id="1.10.510.10">
    <property type="entry name" value="Transferase(Phosphotransferase) domain 1"/>
    <property type="match status" value="2"/>
</dbReference>
<dbReference type="SUPFAM" id="SSF56112">
    <property type="entry name" value="Protein kinase-like (PK-like)"/>
    <property type="match status" value="2"/>
</dbReference>
<keyword evidence="8 20" id="KW-0812">Transmembrane</keyword>
<dbReference type="GO" id="GO:0016747">
    <property type="term" value="F:acyltransferase activity, transferring groups other than amino-acyl groups"/>
    <property type="evidence" value="ECO:0007669"/>
    <property type="project" value="InterPro"/>
</dbReference>
<sequence length="1788" mass="197668">MLTLNVVALPSILPIFSAQPSNHQFNYLLANTGRRKLKVTRPRANFWDSIRSGFLKDNSTQVVESPSTLQEEEEPQPEEFVLVEKTEEDGVVEQIIFSSGGDVDIYDLQTLCDKVGWPRRPLSKLATALKNSYMVATLHSIQKSPGSEGNEQKKLIGMARATSDHAFNATIWDVLVDPSYQGQGLGKTLVEKLIRALLQRDIGNITLFADSQVVEFYQNLGFEPDPEGIKDVDVKVLSVRSHYCFVAMLLCHAFFGPDDSSNGSALQAVHRKLIDTWGNLDDWKKSDPCTSKWTGVICTGVKNDGYLHVGELRLLNMNLSGTLAPELGLLSYATEFYVEPNKRLLSGNQISGSLPDELGNLPNITMFQLDLNQISGPLPRSFANLSIIKHFHMNNNSISGQIPPELGVLPKLIHFLLDNNNLSGYLPPELSKMPKLTVLQLDNNNFNGTEIPESYGNISTLFKLSLRNCNLKGPVPDLSGIRRLLYADLSSNKLTGSIPTNKLSNYITTFYLSNNMLTGPIPSYFSGFHHLQNLLLRNNNLSGDVPSNFWQNLTLGSAAKLTLDFQNNSLTNISGAISPPANVSIKLQGNPVCQRANELKIVPFCGVPTEDSEAPGSSNDLPEGCQTQSCPSSDNYEYVPESPVPCFCAAPLGIGFRLISPSISDFPPYKIPFKHWITSNLRLNPYQLVIDSFIWDEGPRLRMYLKIFPPFSKDTSQFNTSDIQHLMDQFATFSLTGDDNFGPYDLLNFTLLGPYKNVLVIPKHPKSGMSRGALLGIVLGAMSLIVAISLVTAFIFYKKHKRFYPKVFKKTSTQKLPFKTESVKEFSFLELEMATNGFDTSKQVGQGGYGKVYKGVLSDGTIVAIKRAHVGSLQGQNEFFTEIELLSRLHHRNLVPLVGYCFEQEEQMLVYEFMPNGSVGHLLSGEFKRPASFSMRMSIALGSAKGILYLHTEADPPIIHRDIKANNILLDFKFTAKVSDFGISKLAPVQDCEGAASHISTIVKGTPGYLDPEYFLTNNLTEKSDVFSLGIVFLELLTGMEPISHGKHIVREIPPELGVLPKLIHFLLDNNNLSGYLPPELSKMPKLTVLQLDNNNFNGTEIPESYGNISTLFKLSLRNCNLKGPVPDLSGIRRLLYANLSNNMLTGPIPSYFSGFPYLQKLLLYNNNLSGDVPNNFWQNLTLGSAGKLTLDFQNNSLTNISGAISPPANVSIKLQGNPVCQRANELNIVPFCGVPTGDTEAPGSSNGLPEGCQTHSCPLSDNFEYVPESPSPCFCAAPLGIGLRLRSPSISDFQPYKFPFQLWITSYLGLDPYQLVIDSFMWEEGPRLRTYLKIFPSFSNNTHKFNTSVIQQLMDQFATFSIPGDDTFGPYDLLNFTLLGPYKDVIPKHPKSAGMSRGALLGIVLGAMSLIVAISLVTAFIFYKKHKRFYPKVFKKTSTQKLPFKTESVKEFSFIELEMATNGFDTSKQVGQGGYGKVYKGVLSDGTIVAIKRAHVGSLQGQNEFFTEIELLSRLHHRNLVPLVGYCFEQEEQMLVYEFMPNGSVGHLLSGNFKRPASFSMRMSIALASAKGILYLHTEADPPIIHRDIKANNILLDFKFTAKVSDFGISKLAPARDCEGAESHISTIVKGTPGYLDPEYFLTNKLTEKSDVYSLGIVFLELLTGMEPISHGKHIVNAACQSGIMFSIIDQKMGPYPSDCVKKFMALALKCCQDEPAERPAMLEVVREVENITYMLQESAPISSEFETSGTLEADSPALYTPGKPSASSGFLGSDLVSGVFPVIRPR</sequence>
<evidence type="ECO:0000259" key="23">
    <source>
        <dbReference type="PROSITE" id="PS51186"/>
    </source>
</evidence>
<dbReference type="InterPro" id="IPR017441">
    <property type="entry name" value="Protein_kinase_ATP_BS"/>
</dbReference>
<evidence type="ECO:0000256" key="18">
    <source>
        <dbReference type="ARBA" id="ARBA00023315"/>
    </source>
</evidence>
<evidence type="ECO:0000256" key="21">
    <source>
        <dbReference type="SAM" id="SignalP"/>
    </source>
</evidence>
<dbReference type="GO" id="GO:0004674">
    <property type="term" value="F:protein serine/threonine kinase activity"/>
    <property type="evidence" value="ECO:0007669"/>
    <property type="project" value="UniProtKB-KW"/>
</dbReference>
<evidence type="ECO:0000256" key="13">
    <source>
        <dbReference type="ARBA" id="ARBA00022840"/>
    </source>
</evidence>
<evidence type="ECO:0000256" key="10">
    <source>
        <dbReference type="ARBA" id="ARBA00022737"/>
    </source>
</evidence>
<evidence type="ECO:0000256" key="9">
    <source>
        <dbReference type="ARBA" id="ARBA00022729"/>
    </source>
</evidence>
<evidence type="ECO:0000256" key="7">
    <source>
        <dbReference type="ARBA" id="ARBA00022679"/>
    </source>
</evidence>
<dbReference type="CDD" id="cd04301">
    <property type="entry name" value="NAT_SF"/>
    <property type="match status" value="1"/>
</dbReference>
<dbReference type="GO" id="GO:0005634">
    <property type="term" value="C:nucleus"/>
    <property type="evidence" value="ECO:0007669"/>
    <property type="project" value="UniProtKB-ARBA"/>
</dbReference>
<dbReference type="Gene3D" id="3.40.630.30">
    <property type="match status" value="1"/>
</dbReference>
<dbReference type="Gene3D" id="3.30.200.20">
    <property type="entry name" value="Phosphorylase Kinase, domain 1"/>
    <property type="match status" value="2"/>
</dbReference>
<evidence type="ECO:0000256" key="3">
    <source>
        <dbReference type="ARBA" id="ARBA00008694"/>
    </source>
</evidence>
<dbReference type="EC" id="2.7.11.1" evidence="4"/>
<evidence type="ECO:0000256" key="1">
    <source>
        <dbReference type="ARBA" id="ARBA00004479"/>
    </source>
</evidence>
<dbReference type="PROSITE" id="PS00107">
    <property type="entry name" value="PROTEIN_KINASE_ATP"/>
    <property type="match status" value="2"/>
</dbReference>
<dbReference type="FunFam" id="3.30.200.20:FF:000328">
    <property type="entry name" value="Leucine-rich repeat protein kinase family protein"/>
    <property type="match status" value="2"/>
</dbReference>
<dbReference type="Pfam" id="PF00560">
    <property type="entry name" value="LRR_1"/>
    <property type="match status" value="2"/>
</dbReference>
<dbReference type="EMBL" id="CAADRP010000180">
    <property type="protein sequence ID" value="VFU24423.1"/>
    <property type="molecule type" value="Genomic_DNA"/>
</dbReference>
<dbReference type="InterPro" id="IPR001611">
    <property type="entry name" value="Leu-rich_rpt"/>
</dbReference>
<keyword evidence="18" id="KW-0012">Acyltransferase</keyword>
<keyword evidence="7" id="KW-0808">Transferase</keyword>
<protein>
    <recommendedName>
        <fullName evidence="4">non-specific serine/threonine protein kinase</fullName>
        <ecNumber evidence="4">2.7.11.1</ecNumber>
    </recommendedName>
</protein>
<proteinExistence type="inferred from homology"/>
<dbReference type="Pfam" id="PF00069">
    <property type="entry name" value="Pkinase"/>
    <property type="match status" value="2"/>
</dbReference>
<keyword evidence="12" id="KW-0418">Kinase</keyword>
<dbReference type="PROSITE" id="PS51186">
    <property type="entry name" value="GNAT"/>
    <property type="match status" value="1"/>
</dbReference>
<evidence type="ECO:0000256" key="17">
    <source>
        <dbReference type="ARBA" id="ARBA00023180"/>
    </source>
</evidence>
<evidence type="ECO:0000256" key="15">
    <source>
        <dbReference type="ARBA" id="ARBA00023136"/>
    </source>
</evidence>
<keyword evidence="17" id="KW-0325">Glycoprotein</keyword>
<feature type="domain" description="Protein kinase" evidence="22">
    <location>
        <begin position="838"/>
        <end position="1113"/>
    </location>
</feature>
<keyword evidence="14 20" id="KW-1133">Transmembrane helix</keyword>
<keyword evidence="11 19" id="KW-0547">Nucleotide-binding</keyword>
<evidence type="ECO:0000256" key="16">
    <source>
        <dbReference type="ARBA" id="ARBA00023170"/>
    </source>
</evidence>
<organism evidence="24">
    <name type="scientific">Salix viminalis</name>
    <name type="common">Common osier</name>
    <name type="synonym">Basket willow</name>
    <dbReference type="NCBI Taxonomy" id="40686"/>
    <lineage>
        <taxon>Eukaryota</taxon>
        <taxon>Viridiplantae</taxon>
        <taxon>Streptophyta</taxon>
        <taxon>Embryophyta</taxon>
        <taxon>Tracheophyta</taxon>
        <taxon>Spermatophyta</taxon>
        <taxon>Magnoliopsida</taxon>
        <taxon>eudicotyledons</taxon>
        <taxon>Gunneridae</taxon>
        <taxon>Pentapetalae</taxon>
        <taxon>rosids</taxon>
        <taxon>fabids</taxon>
        <taxon>Malpighiales</taxon>
        <taxon>Salicaceae</taxon>
        <taxon>Saliceae</taxon>
        <taxon>Salix</taxon>
    </lineage>
</organism>
<dbReference type="GO" id="GO:0005737">
    <property type="term" value="C:cytoplasm"/>
    <property type="evidence" value="ECO:0007669"/>
    <property type="project" value="UniProtKB-ARBA"/>
</dbReference>
<keyword evidence="10" id="KW-0677">Repeat</keyword>
<feature type="signal peptide" evidence="21">
    <location>
        <begin position="1"/>
        <end position="18"/>
    </location>
</feature>
<feature type="transmembrane region" description="Helical" evidence="20">
    <location>
        <begin position="773"/>
        <end position="797"/>
    </location>
</feature>
<dbReference type="PROSITE" id="PS50011">
    <property type="entry name" value="PROTEIN_KINASE_DOM"/>
    <property type="match status" value="2"/>
</dbReference>
<dbReference type="PANTHER" id="PTHR45974:SF23">
    <property type="entry name" value="PROTEIN KINASE DOMAIN-CONTAINING PROTEIN"/>
    <property type="match status" value="1"/>
</dbReference>
<evidence type="ECO:0000256" key="20">
    <source>
        <dbReference type="SAM" id="Phobius"/>
    </source>
</evidence>
<dbReference type="InterPro" id="IPR032675">
    <property type="entry name" value="LRR_dom_sf"/>
</dbReference>
<dbReference type="Pfam" id="PF00583">
    <property type="entry name" value="Acetyltransf_1"/>
    <property type="match status" value="1"/>
</dbReference>
<feature type="chain" id="PRO_5026710739" description="non-specific serine/threonine protein kinase" evidence="21">
    <location>
        <begin position="19"/>
        <end position="1788"/>
    </location>
</feature>
<feature type="binding site" evidence="19">
    <location>
        <position position="1493"/>
    </location>
    <ligand>
        <name>ATP</name>
        <dbReference type="ChEBI" id="CHEBI:30616"/>
    </ligand>
</feature>
<feature type="domain" description="N-acetyltransferase" evidence="23">
    <location>
        <begin position="95"/>
        <end position="240"/>
    </location>
</feature>
<evidence type="ECO:0000256" key="14">
    <source>
        <dbReference type="ARBA" id="ARBA00022989"/>
    </source>
</evidence>
<dbReference type="SUPFAM" id="SSF52058">
    <property type="entry name" value="L domain-like"/>
    <property type="match status" value="2"/>
</dbReference>
<reference evidence="24" key="1">
    <citation type="submission" date="2019-03" db="EMBL/GenBank/DDBJ databases">
        <authorList>
            <person name="Mank J."/>
            <person name="Almeida P."/>
        </authorList>
    </citation>
    <scope>NUCLEOTIDE SEQUENCE</scope>
    <source>
        <strain evidence="24">78183</strain>
    </source>
</reference>
<dbReference type="FunFam" id="3.40.630.30:FF:000059">
    <property type="entry name" value="Putative acetyltransferase NSI"/>
    <property type="match status" value="1"/>
</dbReference>
<dbReference type="FunFam" id="1.10.510.10:FF:000453">
    <property type="entry name" value="LRR receptor-like serine/threonine-protein kinase HSL2"/>
    <property type="match status" value="1"/>
</dbReference>
<keyword evidence="15 20" id="KW-0472">Membrane</keyword>
<dbReference type="SUPFAM" id="SSF55729">
    <property type="entry name" value="Acyl-CoA N-acyltransferases (Nat)"/>
    <property type="match status" value="1"/>
</dbReference>
<keyword evidence="16" id="KW-0675">Receptor</keyword>
<evidence type="ECO:0000313" key="24">
    <source>
        <dbReference type="EMBL" id="VFU24423.1"/>
    </source>
</evidence>